<reference evidence="5" key="1">
    <citation type="journal article" date="2019" name="Int. J. Syst. Evol. Microbiol.">
        <title>The Global Catalogue of Microorganisms (GCM) 10K type strain sequencing project: providing services to taxonomists for standard genome sequencing and annotation.</title>
        <authorList>
            <consortium name="The Broad Institute Genomics Platform"/>
            <consortium name="The Broad Institute Genome Sequencing Center for Infectious Disease"/>
            <person name="Wu L."/>
            <person name="Ma J."/>
        </authorList>
    </citation>
    <scope>NUCLEOTIDE SEQUENCE [LARGE SCALE GENOMIC DNA]</scope>
    <source>
        <strain evidence="5">KCTC 42423</strain>
    </source>
</reference>
<dbReference type="Gene3D" id="3.40.50.880">
    <property type="match status" value="1"/>
</dbReference>
<dbReference type="Pfam" id="PF12833">
    <property type="entry name" value="HTH_18"/>
    <property type="match status" value="1"/>
</dbReference>
<protein>
    <submittedName>
        <fullName evidence="4">GlxA family transcriptional regulator</fullName>
    </submittedName>
</protein>
<dbReference type="SMART" id="SM00342">
    <property type="entry name" value="HTH_ARAC"/>
    <property type="match status" value="1"/>
</dbReference>
<dbReference type="RefSeq" id="WP_176027170.1">
    <property type="nucleotide sequence ID" value="NZ_JBHSJV010000001.1"/>
</dbReference>
<evidence type="ECO:0000313" key="5">
    <source>
        <dbReference type="Proteomes" id="UP001597459"/>
    </source>
</evidence>
<proteinExistence type="predicted"/>
<feature type="domain" description="HTH araC/xylS-type" evidence="3">
    <location>
        <begin position="221"/>
        <end position="309"/>
    </location>
</feature>
<dbReference type="SUPFAM" id="SSF52317">
    <property type="entry name" value="Class I glutamine amidotransferase-like"/>
    <property type="match status" value="1"/>
</dbReference>
<dbReference type="PROSITE" id="PS01124">
    <property type="entry name" value="HTH_ARAC_FAMILY_2"/>
    <property type="match status" value="1"/>
</dbReference>
<dbReference type="InterPro" id="IPR052158">
    <property type="entry name" value="INH-QAR"/>
</dbReference>
<organism evidence="4 5">
    <name type="scientific">Aquimarina hainanensis</name>
    <dbReference type="NCBI Taxonomy" id="1578017"/>
    <lineage>
        <taxon>Bacteria</taxon>
        <taxon>Pseudomonadati</taxon>
        <taxon>Bacteroidota</taxon>
        <taxon>Flavobacteriia</taxon>
        <taxon>Flavobacteriales</taxon>
        <taxon>Flavobacteriaceae</taxon>
        <taxon>Aquimarina</taxon>
    </lineage>
</organism>
<keyword evidence="5" id="KW-1185">Reference proteome</keyword>
<dbReference type="PANTHER" id="PTHR43130">
    <property type="entry name" value="ARAC-FAMILY TRANSCRIPTIONAL REGULATOR"/>
    <property type="match status" value="1"/>
</dbReference>
<evidence type="ECO:0000313" key="4">
    <source>
        <dbReference type="EMBL" id="MFD2591743.1"/>
    </source>
</evidence>
<dbReference type="SUPFAM" id="SSF46689">
    <property type="entry name" value="Homeodomain-like"/>
    <property type="match status" value="1"/>
</dbReference>
<dbReference type="Proteomes" id="UP001597459">
    <property type="component" value="Unassembled WGS sequence"/>
</dbReference>
<accession>A0ABW5NC31</accession>
<dbReference type="EMBL" id="JBHULX010000022">
    <property type="protein sequence ID" value="MFD2591743.1"/>
    <property type="molecule type" value="Genomic_DNA"/>
</dbReference>
<dbReference type="CDD" id="cd03137">
    <property type="entry name" value="GATase1_AraC_1"/>
    <property type="match status" value="1"/>
</dbReference>
<evidence type="ECO:0000256" key="1">
    <source>
        <dbReference type="ARBA" id="ARBA00023015"/>
    </source>
</evidence>
<evidence type="ECO:0000259" key="3">
    <source>
        <dbReference type="PROSITE" id="PS01124"/>
    </source>
</evidence>
<dbReference type="Pfam" id="PF01965">
    <property type="entry name" value="DJ-1_PfpI"/>
    <property type="match status" value="1"/>
</dbReference>
<comment type="caution">
    <text evidence="4">The sequence shown here is derived from an EMBL/GenBank/DDBJ whole genome shotgun (WGS) entry which is preliminary data.</text>
</comment>
<dbReference type="InterPro" id="IPR018060">
    <property type="entry name" value="HTH_AraC"/>
</dbReference>
<keyword evidence="2" id="KW-0804">Transcription</keyword>
<evidence type="ECO:0000256" key="2">
    <source>
        <dbReference type="ARBA" id="ARBA00023163"/>
    </source>
</evidence>
<dbReference type="InterPro" id="IPR009057">
    <property type="entry name" value="Homeodomain-like_sf"/>
</dbReference>
<dbReference type="PANTHER" id="PTHR43130:SF3">
    <property type="entry name" value="HTH-TYPE TRANSCRIPTIONAL REGULATOR RV1931C"/>
    <property type="match status" value="1"/>
</dbReference>
<keyword evidence="1" id="KW-0805">Transcription regulation</keyword>
<dbReference type="Gene3D" id="1.10.10.60">
    <property type="entry name" value="Homeodomain-like"/>
    <property type="match status" value="2"/>
</dbReference>
<gene>
    <name evidence="4" type="ORF">ACFSTE_12965</name>
</gene>
<name>A0ABW5NC31_9FLAO</name>
<dbReference type="InterPro" id="IPR029062">
    <property type="entry name" value="Class_I_gatase-like"/>
</dbReference>
<sequence>MESSKKTTLYFYVTDQVHLLDLGGVLHVFQEAIDLGFPYQLEFISSSQKIKSSAGLWLSGIKLFTEVSLTQNDFIFIPGFSSHDTEFSFPTTAFNDWLIAKHNLGCTICSICSGAFILANSGILNHLQCTTHWSLIDRLKKEYPTLHVKKDVLFTEENRIYTSAGIVTGIDLALYLIEKRHGKEVAIKIAKELVVYKRRKGTESQESVYLQHRNHIDEKIHMVQDWIIHNLEKTATINDLAALVNISPRNLTRIFKKQTGTTIAAYRTKIRVEKAKSLLIHSDHKIAYIATLCGFKTTKQLQHILKNHL</sequence>
<dbReference type="InterPro" id="IPR002818">
    <property type="entry name" value="DJ-1/PfpI"/>
</dbReference>